<keyword evidence="3" id="KW-0238">DNA-binding</keyword>
<evidence type="ECO:0000256" key="2">
    <source>
        <dbReference type="ARBA" id="ARBA00023015"/>
    </source>
</evidence>
<dbReference type="PANTHER" id="PTHR30346">
    <property type="entry name" value="TRANSCRIPTIONAL DUAL REGULATOR HCAR-RELATED"/>
    <property type="match status" value="1"/>
</dbReference>
<dbReference type="SUPFAM" id="SSF46785">
    <property type="entry name" value="Winged helix' DNA-binding domain"/>
    <property type="match status" value="1"/>
</dbReference>
<dbReference type="PROSITE" id="PS50931">
    <property type="entry name" value="HTH_LYSR"/>
    <property type="match status" value="1"/>
</dbReference>
<dbReference type="EMBL" id="BMMM01000013">
    <property type="protein sequence ID" value="GGN79910.1"/>
    <property type="molecule type" value="Genomic_DNA"/>
</dbReference>
<dbReference type="GO" id="GO:0003700">
    <property type="term" value="F:DNA-binding transcription factor activity"/>
    <property type="evidence" value="ECO:0007669"/>
    <property type="project" value="InterPro"/>
</dbReference>
<gene>
    <name evidence="6" type="ORF">GCM10011579_064860</name>
</gene>
<proteinExistence type="inferred from homology"/>
<evidence type="ECO:0000313" key="7">
    <source>
        <dbReference type="Proteomes" id="UP000600365"/>
    </source>
</evidence>
<dbReference type="SUPFAM" id="SSF53850">
    <property type="entry name" value="Periplasmic binding protein-like II"/>
    <property type="match status" value="1"/>
</dbReference>
<keyword evidence="2" id="KW-0805">Transcription regulation</keyword>
<evidence type="ECO:0000256" key="1">
    <source>
        <dbReference type="ARBA" id="ARBA00009437"/>
    </source>
</evidence>
<comment type="similarity">
    <text evidence="1">Belongs to the LysR transcriptional regulatory family.</text>
</comment>
<dbReference type="Pfam" id="PF00126">
    <property type="entry name" value="HTH_1"/>
    <property type="match status" value="1"/>
</dbReference>
<evidence type="ECO:0000256" key="3">
    <source>
        <dbReference type="ARBA" id="ARBA00023125"/>
    </source>
</evidence>
<evidence type="ECO:0000256" key="4">
    <source>
        <dbReference type="ARBA" id="ARBA00023163"/>
    </source>
</evidence>
<dbReference type="FunFam" id="1.10.10.10:FF:000001">
    <property type="entry name" value="LysR family transcriptional regulator"/>
    <property type="match status" value="1"/>
</dbReference>
<protein>
    <submittedName>
        <fullName evidence="6">LysR family transcriptional regulator</fullName>
    </submittedName>
</protein>
<organism evidence="6 7">
    <name type="scientific">Streptomyces albiflavescens</name>
    <dbReference type="NCBI Taxonomy" id="1623582"/>
    <lineage>
        <taxon>Bacteria</taxon>
        <taxon>Bacillati</taxon>
        <taxon>Actinomycetota</taxon>
        <taxon>Actinomycetes</taxon>
        <taxon>Kitasatosporales</taxon>
        <taxon>Streptomycetaceae</taxon>
        <taxon>Streptomyces</taxon>
    </lineage>
</organism>
<dbReference type="Gene3D" id="3.40.190.10">
    <property type="entry name" value="Periplasmic binding protein-like II"/>
    <property type="match status" value="2"/>
</dbReference>
<accession>A0A917Y971</accession>
<sequence>MTIELRHLRAFLVIAEEGNITRAAARLHLSQPALSRTLRQLEQYLGARLVDRSTHHLELTAEGHTFRDKAAAAVAAVETALEPGGLSRWPLRLGHPWAALGDYTIPLLRRWDEIHPGIPLELLRIDDRTAGLTQGKVDAALLRGTVPLAGLRTELLLSEERVVVMPADSPLAALPQVTLADLTAHPIALNTVSGTTTMDLWPPAARPVATIEVSNTDEWLVVIAAGRAVGISTTATPSHHTHPSLVYRRLADAPPVPVVLAWREGLGHPAIPDLVALAHQVLAAGAV</sequence>
<name>A0A917Y971_9ACTN</name>
<keyword evidence="7" id="KW-1185">Reference proteome</keyword>
<dbReference type="PANTHER" id="PTHR30346:SF0">
    <property type="entry name" value="HCA OPERON TRANSCRIPTIONAL ACTIVATOR HCAR"/>
    <property type="match status" value="1"/>
</dbReference>
<comment type="caution">
    <text evidence="6">The sequence shown here is derived from an EMBL/GenBank/DDBJ whole genome shotgun (WGS) entry which is preliminary data.</text>
</comment>
<feature type="domain" description="HTH lysR-type" evidence="5">
    <location>
        <begin position="3"/>
        <end position="60"/>
    </location>
</feature>
<evidence type="ECO:0000313" key="6">
    <source>
        <dbReference type="EMBL" id="GGN79910.1"/>
    </source>
</evidence>
<dbReference type="InterPro" id="IPR000847">
    <property type="entry name" value="LysR_HTH_N"/>
</dbReference>
<dbReference type="AlphaFoldDB" id="A0A917Y971"/>
<dbReference type="Pfam" id="PF03466">
    <property type="entry name" value="LysR_substrate"/>
    <property type="match status" value="1"/>
</dbReference>
<keyword evidence="4" id="KW-0804">Transcription</keyword>
<dbReference type="InterPro" id="IPR036388">
    <property type="entry name" value="WH-like_DNA-bd_sf"/>
</dbReference>
<evidence type="ECO:0000259" key="5">
    <source>
        <dbReference type="PROSITE" id="PS50931"/>
    </source>
</evidence>
<dbReference type="InterPro" id="IPR005119">
    <property type="entry name" value="LysR_subst-bd"/>
</dbReference>
<dbReference type="GO" id="GO:0003677">
    <property type="term" value="F:DNA binding"/>
    <property type="evidence" value="ECO:0007669"/>
    <property type="project" value="UniProtKB-KW"/>
</dbReference>
<dbReference type="GO" id="GO:0032993">
    <property type="term" value="C:protein-DNA complex"/>
    <property type="evidence" value="ECO:0007669"/>
    <property type="project" value="TreeGrafter"/>
</dbReference>
<dbReference type="Proteomes" id="UP000600365">
    <property type="component" value="Unassembled WGS sequence"/>
</dbReference>
<reference evidence="6 7" key="1">
    <citation type="journal article" date="2014" name="Int. J. Syst. Evol. Microbiol.">
        <title>Complete genome sequence of Corynebacterium casei LMG S-19264T (=DSM 44701T), isolated from a smear-ripened cheese.</title>
        <authorList>
            <consortium name="US DOE Joint Genome Institute (JGI-PGF)"/>
            <person name="Walter F."/>
            <person name="Albersmeier A."/>
            <person name="Kalinowski J."/>
            <person name="Ruckert C."/>
        </authorList>
    </citation>
    <scope>NUCLEOTIDE SEQUENCE [LARGE SCALE GENOMIC DNA]</scope>
    <source>
        <strain evidence="6 7">CGMCC 4.7111</strain>
    </source>
</reference>
<dbReference type="InterPro" id="IPR036390">
    <property type="entry name" value="WH_DNA-bd_sf"/>
</dbReference>
<dbReference type="Gene3D" id="1.10.10.10">
    <property type="entry name" value="Winged helix-like DNA-binding domain superfamily/Winged helix DNA-binding domain"/>
    <property type="match status" value="1"/>
</dbReference>
<dbReference type="RefSeq" id="WP_189189655.1">
    <property type="nucleotide sequence ID" value="NZ_BMMM01000013.1"/>
</dbReference>
<dbReference type="PRINTS" id="PR00039">
    <property type="entry name" value="HTHLYSR"/>
</dbReference>